<accession>A0A501WGC2</accession>
<dbReference type="EMBL" id="VFRP01000035">
    <property type="protein sequence ID" value="TPE47114.1"/>
    <property type="molecule type" value="Genomic_DNA"/>
</dbReference>
<evidence type="ECO:0000313" key="4">
    <source>
        <dbReference type="Proteomes" id="UP000319255"/>
    </source>
</evidence>
<feature type="signal peptide" evidence="2">
    <location>
        <begin position="1"/>
        <end position="39"/>
    </location>
</feature>
<evidence type="ECO:0000313" key="3">
    <source>
        <dbReference type="EMBL" id="TPE47114.1"/>
    </source>
</evidence>
<dbReference type="SUPFAM" id="SSF53850">
    <property type="entry name" value="Periplasmic binding protein-like II"/>
    <property type="match status" value="1"/>
</dbReference>
<dbReference type="PANTHER" id="PTHR30006">
    <property type="entry name" value="THIAMINE-BINDING PERIPLASMIC PROTEIN-RELATED"/>
    <property type="match status" value="1"/>
</dbReference>
<comment type="caution">
    <text evidence="3">The sequence shown here is derived from an EMBL/GenBank/DDBJ whole genome shotgun (WGS) entry which is preliminary data.</text>
</comment>
<sequence length="393" mass="41149">MTRSAGASRGKARSVPFRGTVGAAALAVACGAAANAAGAFDTTESVYAERAADAVAAGRIKAECLPSAATAVDPAYRPIPAPSAELVEAARAEGSFVLNSGISDKPSVDAYQAAFQMRYPEIRMSISYGGGPNMEERFMADHAAGSSAVDAVISVRPSWVAKAMKEGAILPLDNTIPGFFDAWPGDFWVLDTGAGRTATAFYRPIGIAYNSDLVTEELAPRSYQDLTRPEFKDQLLGLDPQAAGIYAGVWKHILDSAGEDTMRALGENLIKTPLYADIQPAAQALGAGAGMVIMEMGGNIAQTMRSNGASVEVVIPEDATGSQYAYAVSSQAPHPNAAALFAYWLYSAEGQWVMSCSALAGTVAYPEHGAEHFAPVTAVAPEEMTRIRELLGL</sequence>
<dbReference type="Pfam" id="PF13343">
    <property type="entry name" value="SBP_bac_6"/>
    <property type="match status" value="1"/>
</dbReference>
<reference evidence="3 4" key="1">
    <citation type="submission" date="2019-06" db="EMBL/GenBank/DDBJ databases">
        <title>A novel bacterium of genus Amaricoccus, isolated from marine sediment.</title>
        <authorList>
            <person name="Huang H."/>
            <person name="Mo K."/>
            <person name="Hu Y."/>
        </authorList>
    </citation>
    <scope>NUCLEOTIDE SEQUENCE [LARGE SCALE GENOMIC DNA]</scope>
    <source>
        <strain evidence="3 4">HB172011</strain>
    </source>
</reference>
<dbReference type="AlphaFoldDB" id="A0A501WGC2"/>
<dbReference type="OrthoDB" id="8673316at2"/>
<keyword evidence="1 2" id="KW-0732">Signal</keyword>
<gene>
    <name evidence="3" type="ORF">FJM51_20740</name>
</gene>
<protein>
    <submittedName>
        <fullName evidence="3">Extracellular solute-binding protein</fullName>
    </submittedName>
</protein>
<dbReference type="PROSITE" id="PS51257">
    <property type="entry name" value="PROKAR_LIPOPROTEIN"/>
    <property type="match status" value="1"/>
</dbReference>
<dbReference type="Proteomes" id="UP000319255">
    <property type="component" value="Unassembled WGS sequence"/>
</dbReference>
<evidence type="ECO:0000256" key="2">
    <source>
        <dbReference type="SAM" id="SignalP"/>
    </source>
</evidence>
<feature type="chain" id="PRO_5021342872" evidence="2">
    <location>
        <begin position="40"/>
        <end position="393"/>
    </location>
</feature>
<name>A0A501WGC2_9RHOB</name>
<dbReference type="Gene3D" id="3.40.190.10">
    <property type="entry name" value="Periplasmic binding protein-like II"/>
    <property type="match status" value="2"/>
</dbReference>
<organism evidence="3 4">
    <name type="scientific">Amaricoccus solimangrovi</name>
    <dbReference type="NCBI Taxonomy" id="2589815"/>
    <lineage>
        <taxon>Bacteria</taxon>
        <taxon>Pseudomonadati</taxon>
        <taxon>Pseudomonadota</taxon>
        <taxon>Alphaproteobacteria</taxon>
        <taxon>Rhodobacterales</taxon>
        <taxon>Paracoccaceae</taxon>
        <taxon>Amaricoccus</taxon>
    </lineage>
</organism>
<proteinExistence type="predicted"/>
<dbReference type="GO" id="GO:0030288">
    <property type="term" value="C:outer membrane-bounded periplasmic space"/>
    <property type="evidence" value="ECO:0007669"/>
    <property type="project" value="TreeGrafter"/>
</dbReference>
<dbReference type="PANTHER" id="PTHR30006:SF25">
    <property type="entry name" value="PHOSPHOGLYCERATE TRANSPORT REGULATORY PROTEIN PGTC"/>
    <property type="match status" value="1"/>
</dbReference>
<evidence type="ECO:0000256" key="1">
    <source>
        <dbReference type="ARBA" id="ARBA00022729"/>
    </source>
</evidence>
<keyword evidence="4" id="KW-1185">Reference proteome</keyword>